<comment type="caution">
    <text evidence="4">The sequence shown here is derived from an EMBL/GenBank/DDBJ whole genome shotgun (WGS) entry which is preliminary data.</text>
</comment>
<dbReference type="EMBL" id="JAZHXJ010000865">
    <property type="protein sequence ID" value="KAL1849627.1"/>
    <property type="molecule type" value="Genomic_DNA"/>
</dbReference>
<evidence type="ECO:0000256" key="2">
    <source>
        <dbReference type="SAM" id="MobiDB-lite"/>
    </source>
</evidence>
<evidence type="ECO:0000259" key="3">
    <source>
        <dbReference type="Pfam" id="PF20994"/>
    </source>
</evidence>
<feature type="compositionally biased region" description="Low complexity" evidence="2">
    <location>
        <begin position="29"/>
        <end position="47"/>
    </location>
</feature>
<keyword evidence="1" id="KW-0175">Coiled coil</keyword>
<evidence type="ECO:0000313" key="4">
    <source>
        <dbReference type="EMBL" id="KAL1849627.1"/>
    </source>
</evidence>
<dbReference type="Proteomes" id="UP001586593">
    <property type="component" value="Unassembled WGS sequence"/>
</dbReference>
<name>A0ABR3W005_9PEZI</name>
<dbReference type="Pfam" id="PF20994">
    <property type="entry name" value="CENPU"/>
    <property type="match status" value="1"/>
</dbReference>
<reference evidence="4 5" key="1">
    <citation type="journal article" date="2024" name="Commun. Biol.">
        <title>Comparative genomic analysis of thermophilic fungi reveals convergent evolutionary adaptations and gene losses.</title>
        <authorList>
            <person name="Steindorff A.S."/>
            <person name="Aguilar-Pontes M.V."/>
            <person name="Robinson A.J."/>
            <person name="Andreopoulos B."/>
            <person name="LaButti K."/>
            <person name="Kuo A."/>
            <person name="Mondo S."/>
            <person name="Riley R."/>
            <person name="Otillar R."/>
            <person name="Haridas S."/>
            <person name="Lipzen A."/>
            <person name="Grimwood J."/>
            <person name="Schmutz J."/>
            <person name="Clum A."/>
            <person name="Reid I.D."/>
            <person name="Moisan M.C."/>
            <person name="Butler G."/>
            <person name="Nguyen T.T.M."/>
            <person name="Dewar K."/>
            <person name="Conant G."/>
            <person name="Drula E."/>
            <person name="Henrissat B."/>
            <person name="Hansel C."/>
            <person name="Singer S."/>
            <person name="Hutchinson M.I."/>
            <person name="de Vries R.P."/>
            <person name="Natvig D.O."/>
            <person name="Powell A.J."/>
            <person name="Tsang A."/>
            <person name="Grigoriev I.V."/>
        </authorList>
    </citation>
    <scope>NUCLEOTIDE SEQUENCE [LARGE SCALE GENOMIC DNA]</scope>
    <source>
        <strain evidence="4 5">ATCC 24622</strain>
    </source>
</reference>
<feature type="domain" description="Inner kinetochore subunit AME1" evidence="3">
    <location>
        <begin position="312"/>
        <end position="509"/>
    </location>
</feature>
<dbReference type="InterPro" id="IPR048743">
    <property type="entry name" value="AME1"/>
</dbReference>
<proteinExistence type="predicted"/>
<evidence type="ECO:0000256" key="1">
    <source>
        <dbReference type="SAM" id="Coils"/>
    </source>
</evidence>
<feature type="compositionally biased region" description="Acidic residues" evidence="2">
    <location>
        <begin position="134"/>
        <end position="148"/>
    </location>
</feature>
<feature type="compositionally biased region" description="Basic and acidic residues" evidence="2">
    <location>
        <begin position="162"/>
        <end position="182"/>
    </location>
</feature>
<evidence type="ECO:0000313" key="5">
    <source>
        <dbReference type="Proteomes" id="UP001586593"/>
    </source>
</evidence>
<accession>A0ABR3W005</accession>
<organism evidence="4 5">
    <name type="scientific">Phialemonium thermophilum</name>
    <dbReference type="NCBI Taxonomy" id="223376"/>
    <lineage>
        <taxon>Eukaryota</taxon>
        <taxon>Fungi</taxon>
        <taxon>Dikarya</taxon>
        <taxon>Ascomycota</taxon>
        <taxon>Pezizomycotina</taxon>
        <taxon>Sordariomycetes</taxon>
        <taxon>Sordariomycetidae</taxon>
        <taxon>Cephalothecales</taxon>
        <taxon>Cephalothecaceae</taxon>
        <taxon>Phialemonium</taxon>
    </lineage>
</organism>
<protein>
    <recommendedName>
        <fullName evidence="3">Inner kinetochore subunit AME1 domain-containing protein</fullName>
    </recommendedName>
</protein>
<feature type="region of interest" description="Disordered" evidence="2">
    <location>
        <begin position="1"/>
        <end position="263"/>
    </location>
</feature>
<gene>
    <name evidence="4" type="ORF">VTK73DRAFT_9843</name>
</gene>
<sequence>MRRSGRGSAVKARQEVDELSPDKPGESEAVPSSARSRRAAGTGVAGAKRVRSSPADKAKALPKQPGKRGRKKSSAREEKEEIDELSPEKADAAGSGPKDRLRRSRRSVGEPGESAATTSRSRRGRRSSARETELAEEESEEAEEIDEQEAARRLARKRPRRSLRDEASPELDSRVAEDEPTGRKRRKKDVVKSPAAQKQPQPRQRKGTAATHGGNAPAVTTKRRSTKAPTGQTATRGKRKAREADELQDDAGGDDDGGGRDGSVAVTVQRFTKRVLYDTTGAAAAAAADGDDNSGADVLAADIPFAKRGGPNAVDVLAQACEDLLEGFLGNLQERARSARRDAAEAGEAGDAVGKKRREIRVMMRALEEFREELRTRLLEHTIALDTVHALGKRIRATQKEKLSLREDILRIRAEREQVALRMDALRIKHEEDREKALQNNRISSAMHDVDLAVERGVAAPPLPAAEARTAELPNLELLIRSVADQACSRSDGGGLLKQVKDFNAFLERAAAALEGR</sequence>
<keyword evidence="5" id="KW-1185">Reference proteome</keyword>
<feature type="compositionally biased region" description="Basic and acidic residues" evidence="2">
    <location>
        <begin position="12"/>
        <end position="26"/>
    </location>
</feature>
<feature type="compositionally biased region" description="Acidic residues" evidence="2">
    <location>
        <begin position="246"/>
        <end position="256"/>
    </location>
</feature>
<feature type="coiled-coil region" evidence="1">
    <location>
        <begin position="329"/>
        <end position="415"/>
    </location>
</feature>